<gene>
    <name evidence="10" type="ORF">COEREDRAFT_30940</name>
</gene>
<organism evidence="10 11">
    <name type="scientific">Coemansia reversa (strain ATCC 12441 / NRRL 1564)</name>
    <dbReference type="NCBI Taxonomy" id="763665"/>
    <lineage>
        <taxon>Eukaryota</taxon>
        <taxon>Fungi</taxon>
        <taxon>Fungi incertae sedis</taxon>
        <taxon>Zoopagomycota</taxon>
        <taxon>Kickxellomycotina</taxon>
        <taxon>Kickxellomycetes</taxon>
        <taxon>Kickxellales</taxon>
        <taxon>Kickxellaceae</taxon>
        <taxon>Coemansia</taxon>
    </lineage>
</organism>
<keyword evidence="4" id="KW-0508">mRNA splicing</keyword>
<feature type="domain" description="RSE1/DDB1/CPSF1 C-terminal" evidence="7">
    <location>
        <begin position="763"/>
        <end position="1015"/>
    </location>
</feature>
<dbReference type="AlphaFoldDB" id="A0A2G5BL78"/>
<dbReference type="EMBL" id="KZ303486">
    <property type="protein sequence ID" value="PIA19760.1"/>
    <property type="molecule type" value="Genomic_DNA"/>
</dbReference>
<dbReference type="InterPro" id="IPR015943">
    <property type="entry name" value="WD40/YVTN_repeat-like_dom_sf"/>
</dbReference>
<dbReference type="InterPro" id="IPR050358">
    <property type="entry name" value="RSE1/DDB1/CFT1"/>
</dbReference>
<dbReference type="InterPro" id="IPR004871">
    <property type="entry name" value="RSE1/DDB1/CPSF1_C"/>
</dbReference>
<dbReference type="InterPro" id="IPR058543">
    <property type="entry name" value="Beta-prop_RSE1/DDB1/CPSF1_2nd"/>
</dbReference>
<evidence type="ECO:0008006" key="12">
    <source>
        <dbReference type="Google" id="ProtNLM"/>
    </source>
</evidence>
<evidence type="ECO:0000313" key="10">
    <source>
        <dbReference type="EMBL" id="PIA19760.1"/>
    </source>
</evidence>
<dbReference type="SUPFAM" id="SSF69322">
    <property type="entry name" value="Tricorn protease domain 2"/>
    <property type="match status" value="1"/>
</dbReference>
<dbReference type="Proteomes" id="UP000242474">
    <property type="component" value="Unassembled WGS sequence"/>
</dbReference>
<evidence type="ECO:0000256" key="5">
    <source>
        <dbReference type="ARBA" id="ARBA00023242"/>
    </source>
</evidence>
<dbReference type="GO" id="GO:0006397">
    <property type="term" value="P:mRNA processing"/>
    <property type="evidence" value="ECO:0007669"/>
    <property type="project" value="UniProtKB-KW"/>
</dbReference>
<evidence type="ECO:0000256" key="6">
    <source>
        <dbReference type="ARBA" id="ARBA00038266"/>
    </source>
</evidence>
<dbReference type="GO" id="GO:0005681">
    <property type="term" value="C:spliceosomal complex"/>
    <property type="evidence" value="ECO:0007669"/>
    <property type="project" value="UniProtKB-KW"/>
</dbReference>
<proteinExistence type="inferred from homology"/>
<dbReference type="InterPro" id="IPR018846">
    <property type="entry name" value="Beta-prop_RSE1/DDB1/CPSF1_1st"/>
</dbReference>
<dbReference type="PANTHER" id="PTHR10644">
    <property type="entry name" value="DNA REPAIR/RNA PROCESSING CPSF FAMILY"/>
    <property type="match status" value="1"/>
</dbReference>
<evidence type="ECO:0000259" key="9">
    <source>
        <dbReference type="Pfam" id="PF23726"/>
    </source>
</evidence>
<keyword evidence="3" id="KW-0747">Spliceosome</keyword>
<comment type="similarity">
    <text evidence="6">Belongs to the RSE1 family.</text>
</comment>
<evidence type="ECO:0000313" key="11">
    <source>
        <dbReference type="Proteomes" id="UP000242474"/>
    </source>
</evidence>
<evidence type="ECO:0000259" key="7">
    <source>
        <dbReference type="Pfam" id="PF03178"/>
    </source>
</evidence>
<evidence type="ECO:0000259" key="8">
    <source>
        <dbReference type="Pfam" id="PF10433"/>
    </source>
</evidence>
<keyword evidence="11" id="KW-1185">Reference proteome</keyword>
<dbReference type="Pfam" id="PF10433">
    <property type="entry name" value="Beta-prop_RSE1_1st"/>
    <property type="match status" value="1"/>
</dbReference>
<dbReference type="Pfam" id="PF03178">
    <property type="entry name" value="CPSF_A"/>
    <property type="match status" value="1"/>
</dbReference>
<feature type="domain" description="RSE1/DDB1/CPSF1 second beta-propeller" evidence="9">
    <location>
        <begin position="401"/>
        <end position="723"/>
    </location>
</feature>
<dbReference type="GO" id="GO:0003676">
    <property type="term" value="F:nucleic acid binding"/>
    <property type="evidence" value="ECO:0007669"/>
    <property type="project" value="InterPro"/>
</dbReference>
<sequence length="1015" mass="105177">MFLYTLTLNAPSVISHAEVGQFSGGKRQELAIVRHQQHLELCTVDTSSGQMSIEHSQNMFCRIRSIAAIRLPGGSKDYLVLGTDAGALTIVEYTGGRFVAVQHHEFGRSGLRRQVAGQHVAADPHGRAVIVAAVEKTKLVYVVTRDGEAQVQVASPLEAGRAQTVTFDVAAVDVGYENPVFAVLESAYGEASEVKELVYYELDLGLNHVVRRWSTAVDNSAHRLIALPGGGDGPSGVLVCSAGAVEFRHSTGMTRRAEIPQQAQALIVASAVHRMRGAFFVLVQTEDGTLLKVTVTCTTELEVTGVEVALFAQVQPAAALCILRAGFLFVATGGAQQLHQFASLEGGEGALELVDEVEGAGPVVRSAVHNVAREDAPQLFALSGRGAQATLAVVRHGVEVAELAVAELPGTATGVWTARAADASDAGLIVVGLAQSTLALEVRDDVAEAARTGLATDAPTLCLRRLSAGASSGSDGTEAGPLVQVTPHAVRLVHTPERVSEWRPPHERAISCAAIGARHVVVALARSGGQIVCLELHAGTGALVELPRLPEAGSDVSSLAVAARDTTGAAVVAAGCSDNTVRLFAAGGVRGAAEALGVQALDAAPHAVALVDAGGALGLFVGLVSGVLVSAAVDPVSGDVDAVRARVLGAAQPVSVDAVVVAGRPAVLALGAASWLLSYTRAGRLRAAPLSYDTLDHAAPFASDQCAEGFACVAGASLRIVSLPRPAAVYNCASIPLARTPRAMALHPESRCFAIAERDSCASMLRVVDPFSGASEQTIDLDLDDAVLTLTHVTFAESSDPAELFLAVACARGLQLRPPACASASVRLYRWAADARGLVLVHVTPVDGVPQCLAAFSGMLAVGVGRAVRLYALGARQLLRRVHAPAAVPNAVASLCANSQRPNLLLVADVQESVRLLALTSAGFHTLVVDTLPRFVVAMLPLDDATVIASDKFGNVVALRAPASALDLEHPPARPCHWDAVAEFHAGDIITGMDACEMGVAARQIILCSSLMGAV</sequence>
<protein>
    <recommendedName>
        <fullName evidence="12">DNA damage-binding protein 1</fullName>
    </recommendedName>
</protein>
<dbReference type="Pfam" id="PF23726">
    <property type="entry name" value="Beta-prop_RSE1_2nd"/>
    <property type="match status" value="1"/>
</dbReference>
<feature type="non-terminal residue" evidence="10">
    <location>
        <position position="1015"/>
    </location>
</feature>
<dbReference type="GO" id="GO:0008380">
    <property type="term" value="P:RNA splicing"/>
    <property type="evidence" value="ECO:0007669"/>
    <property type="project" value="UniProtKB-KW"/>
</dbReference>
<dbReference type="FunFam" id="2.130.10.10:FF:001143">
    <property type="entry name" value="Pre-mRNA-splicing factor rse-1, putative"/>
    <property type="match status" value="1"/>
</dbReference>
<accession>A0A2G5BL78</accession>
<evidence type="ECO:0000256" key="4">
    <source>
        <dbReference type="ARBA" id="ARBA00023187"/>
    </source>
</evidence>
<feature type="domain" description="RSE1/DDB1/CPSF1 first beta-propeller" evidence="8">
    <location>
        <begin position="13"/>
        <end position="357"/>
    </location>
</feature>
<reference evidence="10 11" key="1">
    <citation type="journal article" date="2015" name="Genome Biol. Evol.">
        <title>Phylogenomic analyses indicate that early fungi evolved digesting cell walls of algal ancestors of land plants.</title>
        <authorList>
            <person name="Chang Y."/>
            <person name="Wang S."/>
            <person name="Sekimoto S."/>
            <person name="Aerts A.L."/>
            <person name="Choi C."/>
            <person name="Clum A."/>
            <person name="LaButti K.M."/>
            <person name="Lindquist E.A."/>
            <person name="Yee Ngan C."/>
            <person name="Ohm R.A."/>
            <person name="Salamov A.A."/>
            <person name="Grigoriev I.V."/>
            <person name="Spatafora J.W."/>
            <person name="Berbee M.L."/>
        </authorList>
    </citation>
    <scope>NUCLEOTIDE SEQUENCE [LARGE SCALE GENOMIC DNA]</scope>
    <source>
        <strain evidence="10 11">NRRL 1564</strain>
    </source>
</reference>
<evidence type="ECO:0000256" key="3">
    <source>
        <dbReference type="ARBA" id="ARBA00022728"/>
    </source>
</evidence>
<keyword evidence="2" id="KW-0507">mRNA processing</keyword>
<evidence type="ECO:0000256" key="1">
    <source>
        <dbReference type="ARBA" id="ARBA00004123"/>
    </source>
</evidence>
<keyword evidence="5" id="KW-0539">Nucleus</keyword>
<evidence type="ECO:0000256" key="2">
    <source>
        <dbReference type="ARBA" id="ARBA00022664"/>
    </source>
</evidence>
<name>A0A2G5BL78_COERN</name>
<dbReference type="STRING" id="763665.A0A2G5BL78"/>
<dbReference type="Gene3D" id="2.130.10.10">
    <property type="entry name" value="YVTN repeat-like/Quinoprotein amine dehydrogenase"/>
    <property type="match status" value="3"/>
</dbReference>
<dbReference type="OrthoDB" id="436637at2759"/>
<comment type="subcellular location">
    <subcellularLocation>
        <location evidence="1">Nucleus</location>
    </subcellularLocation>
</comment>